<reference evidence="1" key="1">
    <citation type="submission" date="2012-02" db="EMBL/GenBank/DDBJ databases">
        <title>The complete genome of Frateuria aurantia DSM 6220.</title>
        <authorList>
            <consortium name="US DOE Joint Genome Institute (JGI-PGF)"/>
            <person name="Lucas S."/>
            <person name="Copeland A."/>
            <person name="Lapidus A."/>
            <person name="Glavina del Rio T."/>
            <person name="Dalin E."/>
            <person name="Tice H."/>
            <person name="Bruce D."/>
            <person name="Goodwin L."/>
            <person name="Pitluck S."/>
            <person name="Peters L."/>
            <person name="Ovchinnikova G."/>
            <person name="Teshima H."/>
            <person name="Kyrpides N."/>
            <person name="Mavromatis K."/>
            <person name="Ivanova N."/>
            <person name="Brettin T."/>
            <person name="Detter J.C."/>
            <person name="Han C."/>
            <person name="Larimer F."/>
            <person name="Land M."/>
            <person name="Hauser L."/>
            <person name="Markowitz V."/>
            <person name="Cheng J.-F."/>
            <person name="Hugenholtz P."/>
            <person name="Woyke T."/>
            <person name="Wu D."/>
            <person name="Brambilla E."/>
            <person name="Klenk H.-P."/>
            <person name="Eisen J.A."/>
        </authorList>
    </citation>
    <scope>NUCLEOTIDE SEQUENCE</scope>
    <source>
        <strain evidence="1">DSM 6220</strain>
    </source>
</reference>
<dbReference type="HOGENOM" id="CLU_1188539_0_0_6"/>
<keyword evidence="2" id="KW-1185">Reference proteome</keyword>
<dbReference type="KEGG" id="fau:Fraau_1198"/>
<dbReference type="AlphaFoldDB" id="H8L4I2"/>
<sequence>MRGMRLSDECKTKYSSVNAGSAADVSGGAAAAGFVPGFLDSMPLQAGSTRGHLALIRWTCLATARCGWMPCRVQIDTGISCFGHACAGMLELGYGDQAWPRSKSAAGTGDTPKAIPSYRLDKVASSLPTRQSRWLGCGVRCVSGLRMAPRIKSRVPWPRACGDRQLDAPLARSGSVQSLSLLTNALRVGPAAAAPVEDPLPADAQDRGALVSRRHLRIFNPTCPGDLRLPEPG</sequence>
<evidence type="ECO:0000313" key="1">
    <source>
        <dbReference type="EMBL" id="AFC85656.1"/>
    </source>
</evidence>
<dbReference type="EMBL" id="CP003350">
    <property type="protein sequence ID" value="AFC85656.1"/>
    <property type="molecule type" value="Genomic_DNA"/>
</dbReference>
<gene>
    <name evidence="1" type="ordered locus">Fraau_1198</name>
</gene>
<accession>H8L4I2</accession>
<protein>
    <submittedName>
        <fullName evidence="1">Uncharacterized protein</fullName>
    </submittedName>
</protein>
<proteinExistence type="predicted"/>
<organism evidence="1 2">
    <name type="scientific">Frateuria aurantia (strain ATCC 33424 / DSM 6220 / KCTC 2777 / LMG 1558 / NBRC 3245 / NCIMB 13370)</name>
    <name type="common">Acetobacter aurantius</name>
    <dbReference type="NCBI Taxonomy" id="767434"/>
    <lineage>
        <taxon>Bacteria</taxon>
        <taxon>Pseudomonadati</taxon>
        <taxon>Pseudomonadota</taxon>
        <taxon>Gammaproteobacteria</taxon>
        <taxon>Lysobacterales</taxon>
        <taxon>Rhodanobacteraceae</taxon>
        <taxon>Frateuria</taxon>
    </lineage>
</organism>
<name>H8L4I2_FRAAD</name>
<evidence type="ECO:0000313" key="2">
    <source>
        <dbReference type="Proteomes" id="UP000005234"/>
    </source>
</evidence>
<dbReference type="Proteomes" id="UP000005234">
    <property type="component" value="Chromosome"/>
</dbReference>